<feature type="compositionally biased region" description="Low complexity" evidence="1">
    <location>
        <begin position="26"/>
        <end position="46"/>
    </location>
</feature>
<accession>A0A830FMD4</accession>
<evidence type="ECO:0000256" key="1">
    <source>
        <dbReference type="SAM" id="MobiDB-lite"/>
    </source>
</evidence>
<reference evidence="3" key="1">
    <citation type="journal article" date="2014" name="Int. J. Syst. Evol. Microbiol.">
        <title>Complete genome sequence of Corynebacterium casei LMG S-19264T (=DSM 44701T), isolated from a smear-ripened cheese.</title>
        <authorList>
            <consortium name="US DOE Joint Genome Institute (JGI-PGF)"/>
            <person name="Walter F."/>
            <person name="Albersmeier A."/>
            <person name="Kalinowski J."/>
            <person name="Ruckert C."/>
        </authorList>
    </citation>
    <scope>NUCLEOTIDE SEQUENCE</scope>
    <source>
        <strain evidence="3">JCM 19596</strain>
    </source>
</reference>
<name>A0A830FMD4_9EURY</name>
<feature type="region of interest" description="Disordered" evidence="1">
    <location>
        <begin position="26"/>
        <end position="49"/>
    </location>
</feature>
<protein>
    <recommendedName>
        <fullName evidence="2">Pyrrolo-quinoline quinone repeat domain-containing protein</fullName>
    </recommendedName>
</protein>
<sequence>MPSLSRRAALRAGGAALLAGSAGCSGRIDGGDSTSETTTASAPPSSRGAWTFELDGPVGLGPALRDETLYVGRDDGTLVALDSASGDERWSADAGRGFFGGTGGRGAAPAVADGRVYVVPGAQRGVAGEGFRAVALDRKSGEEEWTYSMDETSFLTLLGVRDGRVLVASSDDYLQNEGETLAALDPASGDEQWTGEVGDPDGWAVGAGGTYVASYSGVRAVSLADGSARWSRTGHPSDDVALTNGTVVAGFDSDTGPNLAGFDPESGSVRWRASSSRRVTSYAAADGVVYASGERAAAYDAADGAERWTAQWGGALLGPPVDGRLFVHDRGFLHAFDAATGERHWGTEVALDGALATGSSLVAYVSNSADSAVPPTLVARRAADGTPALAVTFDDANALRPPVVDGGTVYVATAAGRVAAFRP</sequence>
<evidence type="ECO:0000259" key="2">
    <source>
        <dbReference type="Pfam" id="PF13360"/>
    </source>
</evidence>
<feature type="domain" description="Pyrrolo-quinoline quinone repeat" evidence="2">
    <location>
        <begin position="217"/>
        <end position="314"/>
    </location>
</feature>
<comment type="caution">
    <text evidence="3">The sequence shown here is derived from an EMBL/GenBank/DDBJ whole genome shotgun (WGS) entry which is preliminary data.</text>
</comment>
<dbReference type="PANTHER" id="PTHR34512:SF30">
    <property type="entry name" value="OUTER MEMBRANE PROTEIN ASSEMBLY FACTOR BAMB"/>
    <property type="match status" value="1"/>
</dbReference>
<proteinExistence type="predicted"/>
<dbReference type="InterPro" id="IPR002372">
    <property type="entry name" value="PQQ_rpt_dom"/>
</dbReference>
<gene>
    <name evidence="3" type="ORF">GCM10009039_30150</name>
</gene>
<dbReference type="InterPro" id="IPR011047">
    <property type="entry name" value="Quinoprotein_ADH-like_sf"/>
</dbReference>
<dbReference type="Gene3D" id="2.40.128.630">
    <property type="match status" value="1"/>
</dbReference>
<dbReference type="Proteomes" id="UP000607197">
    <property type="component" value="Unassembled WGS sequence"/>
</dbReference>
<feature type="domain" description="Pyrrolo-quinoline quinone repeat" evidence="2">
    <location>
        <begin position="40"/>
        <end position="202"/>
    </location>
</feature>
<keyword evidence="4" id="KW-1185">Reference proteome</keyword>
<dbReference type="Gene3D" id="2.130.10.10">
    <property type="entry name" value="YVTN repeat-like/Quinoprotein amine dehydrogenase"/>
    <property type="match status" value="1"/>
</dbReference>
<dbReference type="InterPro" id="IPR015943">
    <property type="entry name" value="WD40/YVTN_repeat-like_dom_sf"/>
</dbReference>
<organism evidence="3 4">
    <name type="scientific">Halocalculus aciditolerans</name>
    <dbReference type="NCBI Taxonomy" id="1383812"/>
    <lineage>
        <taxon>Archaea</taxon>
        <taxon>Methanobacteriati</taxon>
        <taxon>Methanobacteriota</taxon>
        <taxon>Stenosarchaea group</taxon>
        <taxon>Halobacteria</taxon>
        <taxon>Halobacteriales</taxon>
        <taxon>Halobacteriaceae</taxon>
        <taxon>Halocalculus</taxon>
    </lineage>
</organism>
<dbReference type="Pfam" id="PF13360">
    <property type="entry name" value="PQQ_2"/>
    <property type="match status" value="3"/>
</dbReference>
<dbReference type="PANTHER" id="PTHR34512">
    <property type="entry name" value="CELL SURFACE PROTEIN"/>
    <property type="match status" value="1"/>
</dbReference>
<dbReference type="PROSITE" id="PS51318">
    <property type="entry name" value="TAT"/>
    <property type="match status" value="1"/>
</dbReference>
<evidence type="ECO:0000313" key="3">
    <source>
        <dbReference type="EMBL" id="GGL70095.1"/>
    </source>
</evidence>
<dbReference type="SMART" id="SM00564">
    <property type="entry name" value="PQQ"/>
    <property type="match status" value="7"/>
</dbReference>
<dbReference type="RefSeq" id="WP_188980414.1">
    <property type="nucleotide sequence ID" value="NZ_BMPG01000005.1"/>
</dbReference>
<dbReference type="OrthoDB" id="145878at2157"/>
<dbReference type="SUPFAM" id="SSF50998">
    <property type="entry name" value="Quinoprotein alcohol dehydrogenase-like"/>
    <property type="match status" value="1"/>
</dbReference>
<reference evidence="3" key="2">
    <citation type="submission" date="2020-09" db="EMBL/GenBank/DDBJ databases">
        <authorList>
            <person name="Sun Q."/>
            <person name="Ohkuma M."/>
        </authorList>
    </citation>
    <scope>NUCLEOTIDE SEQUENCE</scope>
    <source>
        <strain evidence="3">JCM 19596</strain>
    </source>
</reference>
<feature type="domain" description="Pyrrolo-quinoline quinone repeat" evidence="2">
    <location>
        <begin position="331"/>
        <end position="421"/>
    </location>
</feature>
<dbReference type="InterPro" id="IPR006311">
    <property type="entry name" value="TAT_signal"/>
</dbReference>
<evidence type="ECO:0000313" key="4">
    <source>
        <dbReference type="Proteomes" id="UP000607197"/>
    </source>
</evidence>
<dbReference type="PROSITE" id="PS51257">
    <property type="entry name" value="PROKAR_LIPOPROTEIN"/>
    <property type="match status" value="1"/>
</dbReference>
<dbReference type="InterPro" id="IPR018391">
    <property type="entry name" value="PQQ_b-propeller_rpt"/>
</dbReference>
<dbReference type="AlphaFoldDB" id="A0A830FMD4"/>
<dbReference type="EMBL" id="BMPG01000005">
    <property type="protein sequence ID" value="GGL70095.1"/>
    <property type="molecule type" value="Genomic_DNA"/>
</dbReference>